<dbReference type="SUPFAM" id="SSF56935">
    <property type="entry name" value="Porins"/>
    <property type="match status" value="1"/>
</dbReference>
<evidence type="ECO:0000259" key="1">
    <source>
        <dbReference type="Pfam" id="PF14905"/>
    </source>
</evidence>
<accession>A0ABQ1X1M2</accession>
<evidence type="ECO:0000313" key="2">
    <source>
        <dbReference type="EMBL" id="GGG55388.1"/>
    </source>
</evidence>
<sequence length="703" mass="80256">MCLFNKKKNYFMKRVICSIVVLCSISIFSQEIKSDSIKETKEIQEVILKSQRKKQYSDKAVYTFDKEALEKARYAKDLIKTLPELQLDPISNTLKSTKGGTTLFLINGIEASDMQIRSVQPSEVVKVEYYDIPPARWATRADQVVNLITRNPETGYVFGADTTTAFNTGFVNGSAYGNYTKGKNDFGLEYSINLRNYNNRTVKSIYDYDLNDSHYRSEEGKRDHFGYTYQNLVLRYTLSVPEKYVFQTKVNLDLFTSFIKGKGQSIFYKDDITEQHGMFKNGNSSYKKPTLDLYFSKNIGKKDELSINLVGSSFTTNNSELAKEWDLSSGNSVYDNDMNLKAKQSGIVGEIAHVHTFEKGKLSSGYRISNTSISNELQNLEGFSEYRVNYLEQYLYTEYSGKINKFSYRLGAGLTNIHNKSAENVDDEWTITPKIILSYSINNNQSLRFTSSYKPQSPGSSALSSNVVQMAPNIVQRGNPFLKTAQRWGNNLIYSYNNKYFDFNTNLFYWYNNRAINQYYVLDEGLGGYALTYENAKNSQQYGVQLTGSYKPFGNSLLVIKAQISPASETVKTSDGKLIKNNYIGNNFILSSEYKSFNIQYEFNIPVYNLNGAFLTTNENASHLFASYKLKEWTFTTGMYWLGMPSDYKTKSLPESLVNYSRHNQIWNNKSMLILGLSYDFSKGKKNQIDKKLNNSTAPAATF</sequence>
<dbReference type="Proteomes" id="UP000658202">
    <property type="component" value="Unassembled WGS sequence"/>
</dbReference>
<reference evidence="3" key="1">
    <citation type="journal article" date="2019" name="Int. J. Syst. Evol. Microbiol.">
        <title>The Global Catalogue of Microorganisms (GCM) 10K type strain sequencing project: providing services to taxonomists for standard genome sequencing and annotation.</title>
        <authorList>
            <consortium name="The Broad Institute Genomics Platform"/>
            <consortium name="The Broad Institute Genome Sequencing Center for Infectious Disease"/>
            <person name="Wu L."/>
            <person name="Ma J."/>
        </authorList>
    </citation>
    <scope>NUCLEOTIDE SEQUENCE [LARGE SCALE GENOMIC DNA]</scope>
    <source>
        <strain evidence="3">CCM 8490</strain>
    </source>
</reference>
<keyword evidence="3" id="KW-1185">Reference proteome</keyword>
<feature type="domain" description="Outer membrane protein beta-barrel" evidence="1">
    <location>
        <begin position="302"/>
        <end position="605"/>
    </location>
</feature>
<protein>
    <recommendedName>
        <fullName evidence="1">Outer membrane protein beta-barrel domain-containing protein</fullName>
    </recommendedName>
</protein>
<evidence type="ECO:0000313" key="3">
    <source>
        <dbReference type="Proteomes" id="UP000658202"/>
    </source>
</evidence>
<dbReference type="EMBL" id="BMCW01000002">
    <property type="protein sequence ID" value="GGG55388.1"/>
    <property type="molecule type" value="Genomic_DNA"/>
</dbReference>
<dbReference type="Pfam" id="PF14905">
    <property type="entry name" value="OMP_b-brl_3"/>
    <property type="match status" value="1"/>
</dbReference>
<proteinExistence type="predicted"/>
<gene>
    <name evidence="2" type="ORF">GCM10007332_16320</name>
</gene>
<organism evidence="2 3">
    <name type="scientific">Epilithonimonas arachidiradicis</name>
    <dbReference type="NCBI Taxonomy" id="1617282"/>
    <lineage>
        <taxon>Bacteria</taxon>
        <taxon>Pseudomonadati</taxon>
        <taxon>Bacteroidota</taxon>
        <taxon>Flavobacteriia</taxon>
        <taxon>Flavobacteriales</taxon>
        <taxon>Weeksellaceae</taxon>
        <taxon>Chryseobacterium group</taxon>
        <taxon>Epilithonimonas</taxon>
    </lineage>
</organism>
<name>A0ABQ1X1M2_9FLAO</name>
<comment type="caution">
    <text evidence="2">The sequence shown here is derived from an EMBL/GenBank/DDBJ whole genome shotgun (WGS) entry which is preliminary data.</text>
</comment>
<dbReference type="InterPro" id="IPR041700">
    <property type="entry name" value="OMP_b-brl_3"/>
</dbReference>